<proteinExistence type="predicted"/>
<dbReference type="AlphaFoldDB" id="A0A1D7Y8B7"/>
<sequence>MTRITRNRDESRAERCLGLASAVVSAAVVVGGVMLPAVAASAAPMHQTSEVIMAVAHGDYYGHQHHHDHDHCGHHHKDDPKGSSGTSGCRLHDGVISCKVVL</sequence>
<dbReference type="EMBL" id="CP017248">
    <property type="protein sequence ID" value="AOR31801.1"/>
    <property type="molecule type" value="Genomic_DNA"/>
</dbReference>
<keyword evidence="2" id="KW-1185">Reference proteome</keyword>
<gene>
    <name evidence="1" type="ORF">BFF78_12745</name>
</gene>
<dbReference type="KEGG" id="spun:BFF78_12745"/>
<organism evidence="1 2">
    <name type="scientific">Streptomyces fodineus</name>
    <dbReference type="NCBI Taxonomy" id="1904616"/>
    <lineage>
        <taxon>Bacteria</taxon>
        <taxon>Bacillati</taxon>
        <taxon>Actinomycetota</taxon>
        <taxon>Actinomycetes</taxon>
        <taxon>Kitasatosporales</taxon>
        <taxon>Streptomycetaceae</taxon>
        <taxon>Streptomyces</taxon>
    </lineage>
</organism>
<evidence type="ECO:0000313" key="2">
    <source>
        <dbReference type="Proteomes" id="UP000094960"/>
    </source>
</evidence>
<dbReference type="RefSeq" id="WP_069778441.1">
    <property type="nucleotide sequence ID" value="NZ_CP017248.1"/>
</dbReference>
<name>A0A1D7Y8B7_9ACTN</name>
<evidence type="ECO:0000313" key="1">
    <source>
        <dbReference type="EMBL" id="AOR31801.1"/>
    </source>
</evidence>
<dbReference type="Proteomes" id="UP000094960">
    <property type="component" value="Chromosome"/>
</dbReference>
<accession>A0A1D7Y8B7</accession>
<reference evidence="2" key="1">
    <citation type="submission" date="2016-09" db="EMBL/GenBank/DDBJ databases">
        <title>Streptomyces puniciscabiei strain:TW1S1 Genome sequencing and assembly.</title>
        <authorList>
            <person name="Kim M.-K."/>
            <person name="Kim S.B."/>
        </authorList>
    </citation>
    <scope>NUCLEOTIDE SEQUENCE [LARGE SCALE GENOMIC DNA]</scope>
    <source>
        <strain evidence="2">TW1S1</strain>
    </source>
</reference>
<protein>
    <submittedName>
        <fullName evidence="1">Uncharacterized protein</fullName>
    </submittedName>
</protein>